<comment type="caution">
    <text evidence="1">The sequence shown here is derived from an EMBL/GenBank/DDBJ whole genome shotgun (WGS) entry which is preliminary data.</text>
</comment>
<sequence length="347" mass="39647">MSGGELWPAYSVKCGFTNWHMEKFLRALHTIFHSVPSRREDFCNLTKSKIFALPFCGHRWVENLPVAERALVICPDMMKYVEAVSTKKLPNPGTSSYDTIAAATKDPLILAKLHFFRAVCRIVTPFLNKYQTNEPVLPFIGNDLAELLKSLLRRFIKRELLNDATPQHLVRLDVSDMQSRVHRAVDIGIGAKAAIKEHQRQSRSTEELSVLQFRKEYIEGLSKIVKKIQEKSPLKFPTVRQITCLNPAVMYSDPELCQGQMKCLVKRFLQDKQLDGVATGDLIIQQFSQLLSLEVRKEKFLSFKPLEKRLDVFLHPYISQYTHCIPTALTFIRNLLLQAGYGGEGLL</sequence>
<proteinExistence type="predicted"/>
<evidence type="ECO:0000313" key="1">
    <source>
        <dbReference type="EMBL" id="KAK7130342.1"/>
    </source>
</evidence>
<evidence type="ECO:0000313" key="2">
    <source>
        <dbReference type="Proteomes" id="UP001364617"/>
    </source>
</evidence>
<gene>
    <name evidence="1" type="ORF">R3I93_019844</name>
</gene>
<keyword evidence="2" id="KW-1185">Reference proteome</keyword>
<accession>A0AAN9GUY2</accession>
<reference evidence="1 2" key="1">
    <citation type="submission" date="2024-02" db="EMBL/GenBank/DDBJ databases">
        <title>Chromosome-level genome assembly of the Eurasian Minnow (Phoxinus phoxinus).</title>
        <authorList>
            <person name="Oriowo T.O."/>
            <person name="Martin S."/>
            <person name="Stange M."/>
            <person name="Chrysostomakis Y."/>
            <person name="Brown T."/>
            <person name="Winkler S."/>
            <person name="Kukowka S."/>
            <person name="Myers E.W."/>
            <person name="Bohne A."/>
        </authorList>
    </citation>
    <scope>NUCLEOTIDE SEQUENCE [LARGE SCALE GENOMIC DNA]</scope>
    <source>
        <strain evidence="1">ZFMK-TIS-60720</strain>
        <tissue evidence="1">Whole Organism</tissue>
    </source>
</reference>
<dbReference type="Proteomes" id="UP001364617">
    <property type="component" value="Unassembled WGS sequence"/>
</dbReference>
<dbReference type="EMBL" id="JAYKXH010000021">
    <property type="protein sequence ID" value="KAK7130342.1"/>
    <property type="molecule type" value="Genomic_DNA"/>
</dbReference>
<name>A0AAN9GUY2_9TELE</name>
<organism evidence="1 2">
    <name type="scientific">Phoxinus phoxinus</name>
    <name type="common">Eurasian minnow</name>
    <dbReference type="NCBI Taxonomy" id="58324"/>
    <lineage>
        <taxon>Eukaryota</taxon>
        <taxon>Metazoa</taxon>
        <taxon>Chordata</taxon>
        <taxon>Craniata</taxon>
        <taxon>Vertebrata</taxon>
        <taxon>Euteleostomi</taxon>
        <taxon>Actinopterygii</taxon>
        <taxon>Neopterygii</taxon>
        <taxon>Teleostei</taxon>
        <taxon>Ostariophysi</taxon>
        <taxon>Cypriniformes</taxon>
        <taxon>Leuciscidae</taxon>
        <taxon>Phoxininae</taxon>
        <taxon>Phoxinus</taxon>
    </lineage>
</organism>
<dbReference type="AlphaFoldDB" id="A0AAN9GUY2"/>
<protein>
    <submittedName>
        <fullName evidence="1">Uncharacterized protein</fullName>
    </submittedName>
</protein>